<keyword evidence="2" id="KW-1185">Reference proteome</keyword>
<dbReference type="Proteomes" id="UP001219349">
    <property type="component" value="Chromosome"/>
</dbReference>
<dbReference type="CDD" id="cd02219">
    <property type="entry name" value="cupin_YjlB-like"/>
    <property type="match status" value="1"/>
</dbReference>
<evidence type="ECO:0008006" key="3">
    <source>
        <dbReference type="Google" id="ProtNLM"/>
    </source>
</evidence>
<dbReference type="EMBL" id="CP067136">
    <property type="protein sequence ID" value="WCR08020.1"/>
    <property type="molecule type" value="Genomic_DNA"/>
</dbReference>
<reference evidence="1 2" key="1">
    <citation type="submission" date="2021-01" db="EMBL/GenBank/DDBJ databases">
        <title>Biogeographic distribution of Paracoccus.</title>
        <authorList>
            <person name="Hollensteiner J."/>
            <person name="Leineberger J."/>
            <person name="Brinkhoff T."/>
            <person name="Daniel R."/>
        </authorList>
    </citation>
    <scope>NUCLEOTIDE SEQUENCE [LARGE SCALE GENOMIC DNA]</scope>
    <source>
        <strain evidence="1 2">KCTC 22803</strain>
    </source>
</reference>
<dbReference type="InterPro" id="IPR014500">
    <property type="entry name" value="UCP019307_cupin"/>
</dbReference>
<gene>
    <name evidence="1" type="ORF">JHX87_04120</name>
</gene>
<dbReference type="InterPro" id="IPR011051">
    <property type="entry name" value="RmlC_Cupin_sf"/>
</dbReference>
<dbReference type="PIRSF" id="PIRSF019307">
    <property type="entry name" value="UCP019307"/>
    <property type="match status" value="1"/>
</dbReference>
<name>A0ABY7SM86_9RHOB</name>
<proteinExistence type="predicted"/>
<sequence>MNPVLHRAVCPAPRPEWFETRFAENGWTGSWRNGVFDWHHFHMTTHEVLGCYAGWAVIQLGGETGQPQRITAGDVVIIPAGCAHKRLEASADFAVVGAYPGGASPDMQRGQGVACPLLVWDRDPVFGQAGASG</sequence>
<protein>
    <recommendedName>
        <fullName evidence="3">Cupin</fullName>
    </recommendedName>
</protein>
<dbReference type="InterPro" id="IPR014710">
    <property type="entry name" value="RmlC-like_jellyroll"/>
</dbReference>
<evidence type="ECO:0000313" key="2">
    <source>
        <dbReference type="Proteomes" id="UP001219349"/>
    </source>
</evidence>
<dbReference type="PANTHER" id="PTHR36448:SF2">
    <property type="entry name" value="CUPIN TYPE-1 DOMAIN-CONTAINING PROTEIN"/>
    <property type="match status" value="1"/>
</dbReference>
<accession>A0ABY7SM86</accession>
<dbReference type="InterPro" id="IPR047121">
    <property type="entry name" value="YjiB-like"/>
</dbReference>
<dbReference type="PANTHER" id="PTHR36448">
    <property type="entry name" value="BLR7373 PROTEIN"/>
    <property type="match status" value="1"/>
</dbReference>
<dbReference type="RefSeq" id="WP_271882584.1">
    <property type="nucleotide sequence ID" value="NZ_CP067136.1"/>
</dbReference>
<organism evidence="1 2">
    <name type="scientific">Paracoccus fistulariae</name>
    <dbReference type="NCBI Taxonomy" id="658446"/>
    <lineage>
        <taxon>Bacteria</taxon>
        <taxon>Pseudomonadati</taxon>
        <taxon>Pseudomonadota</taxon>
        <taxon>Alphaproteobacteria</taxon>
        <taxon>Rhodobacterales</taxon>
        <taxon>Paracoccaceae</taxon>
        <taxon>Paracoccus</taxon>
    </lineage>
</organism>
<dbReference type="Gene3D" id="2.60.120.10">
    <property type="entry name" value="Jelly Rolls"/>
    <property type="match status" value="1"/>
</dbReference>
<evidence type="ECO:0000313" key="1">
    <source>
        <dbReference type="EMBL" id="WCR08020.1"/>
    </source>
</evidence>
<dbReference type="SUPFAM" id="SSF51182">
    <property type="entry name" value="RmlC-like cupins"/>
    <property type="match status" value="1"/>
</dbReference>